<dbReference type="Gene3D" id="1.10.533.10">
    <property type="entry name" value="Death Domain, Fas"/>
    <property type="match status" value="1"/>
</dbReference>
<dbReference type="EMBL" id="CASHTH010003819">
    <property type="protein sequence ID" value="CAI8049835.1"/>
    <property type="molecule type" value="Genomic_DNA"/>
</dbReference>
<dbReference type="InterPro" id="IPR000488">
    <property type="entry name" value="Death_dom"/>
</dbReference>
<reference evidence="2" key="1">
    <citation type="submission" date="2023-03" db="EMBL/GenBank/DDBJ databases">
        <authorList>
            <person name="Steffen K."/>
            <person name="Cardenas P."/>
        </authorList>
    </citation>
    <scope>NUCLEOTIDE SEQUENCE</scope>
</reference>
<feature type="domain" description="Death" evidence="1">
    <location>
        <begin position="494"/>
        <end position="544"/>
    </location>
</feature>
<name>A0AA35TK92_GEOBA</name>
<sequence>MCQELESDSESKVIVIGTHKDVYEAKKEQEHVTTTNRCLCCKREDSDFDPVETIDKKNLVLERLIPDDSKVYFNKSRAIIFEVNAAVPLEGDKVIASKIRKKVSESAQQRKGTETIPIFWYVLQIVLEEVAQRLGRQVFSISECETVAKVLRIGPDEMKAALRFLDRLNIFFYKENILPGVVFTSSQVPLSCVSELVKKLYSMDKENLSEGCDPIDGMWGEFCDKAQLTLKHLQDKIFQSHYVKDDNGTPVFTAEMFLDLLKRLHIVAPVNDEIAKCSKFFCPALLETVKVDEYFSQKRDYMVTRVFHFSSTYAPRGVFCCTVCFLRSVAGWDIITENDDDTDTVEEEYVIARNKVTFAVKGVRVTFIDKLQFFAVSIAVEDFERYGERLCKQIDFDVQEAIKDALEKTCSAATKIREPSFLCPLTCKHETLHPATVGDKFNLICTKQPPLIRGTLNEKQKVWHTYQCSGTTSEPDMKVLSNLVMPEVSNIMPLALQLDLEMHEIGKIKCNYPNDVSTQTLRVFCVWRKKDKNYTWEFLIKALKSPAVNNPRLANKVEEWLNEKKA</sequence>
<dbReference type="InterPro" id="IPR011029">
    <property type="entry name" value="DEATH-like_dom_sf"/>
</dbReference>
<dbReference type="AlphaFoldDB" id="A0AA35TK92"/>
<dbReference type="GO" id="GO:0007165">
    <property type="term" value="P:signal transduction"/>
    <property type="evidence" value="ECO:0007669"/>
    <property type="project" value="InterPro"/>
</dbReference>
<accession>A0AA35TK92</accession>
<evidence type="ECO:0000313" key="3">
    <source>
        <dbReference type="Proteomes" id="UP001174909"/>
    </source>
</evidence>
<protein>
    <recommendedName>
        <fullName evidence="1">Death domain-containing protein</fullName>
    </recommendedName>
</protein>
<organism evidence="2 3">
    <name type="scientific">Geodia barretti</name>
    <name type="common">Barrett's horny sponge</name>
    <dbReference type="NCBI Taxonomy" id="519541"/>
    <lineage>
        <taxon>Eukaryota</taxon>
        <taxon>Metazoa</taxon>
        <taxon>Porifera</taxon>
        <taxon>Demospongiae</taxon>
        <taxon>Heteroscleromorpha</taxon>
        <taxon>Tetractinellida</taxon>
        <taxon>Astrophorina</taxon>
        <taxon>Geodiidae</taxon>
        <taxon>Geodia</taxon>
    </lineage>
</organism>
<dbReference type="Proteomes" id="UP001174909">
    <property type="component" value="Unassembled WGS sequence"/>
</dbReference>
<evidence type="ECO:0000313" key="2">
    <source>
        <dbReference type="EMBL" id="CAI8049835.1"/>
    </source>
</evidence>
<evidence type="ECO:0000259" key="1">
    <source>
        <dbReference type="PROSITE" id="PS50017"/>
    </source>
</evidence>
<keyword evidence="3" id="KW-1185">Reference proteome</keyword>
<comment type="caution">
    <text evidence="2">The sequence shown here is derived from an EMBL/GenBank/DDBJ whole genome shotgun (WGS) entry which is preliminary data.</text>
</comment>
<gene>
    <name evidence="2" type="ORF">GBAR_LOCUS27439</name>
</gene>
<dbReference type="PROSITE" id="PS50017">
    <property type="entry name" value="DEATH_DOMAIN"/>
    <property type="match status" value="1"/>
</dbReference>
<dbReference type="SUPFAM" id="SSF47986">
    <property type="entry name" value="DEATH domain"/>
    <property type="match status" value="1"/>
</dbReference>
<proteinExistence type="predicted"/>